<dbReference type="SMART" id="SM00091">
    <property type="entry name" value="PAS"/>
    <property type="match status" value="2"/>
</dbReference>
<keyword evidence="3" id="KW-0238">DNA-binding</keyword>
<dbReference type="GO" id="GO:0000977">
    <property type="term" value="F:RNA polymerase II transcription regulatory region sequence-specific DNA binding"/>
    <property type="evidence" value="ECO:0007669"/>
    <property type="project" value="TreeGrafter"/>
</dbReference>
<keyword evidence="9" id="KW-1185">Reference proteome</keyword>
<evidence type="ECO:0000256" key="2">
    <source>
        <dbReference type="ARBA" id="ARBA00023015"/>
    </source>
</evidence>
<dbReference type="EMBL" id="CAWUFR010000007">
    <property type="protein sequence ID" value="CAK6951792.1"/>
    <property type="molecule type" value="Genomic_DNA"/>
</dbReference>
<name>A0AAV1MY27_SCOSC</name>
<dbReference type="CDD" id="cd19697">
    <property type="entry name" value="bHLH-PAS_NPAS4_PASD10"/>
    <property type="match status" value="1"/>
</dbReference>
<feature type="domain" description="PAS" evidence="7">
    <location>
        <begin position="227"/>
        <end position="269"/>
    </location>
</feature>
<dbReference type="Proteomes" id="UP001314229">
    <property type="component" value="Unassembled WGS sequence"/>
</dbReference>
<dbReference type="PANTHER" id="PTHR23043:SF37">
    <property type="entry name" value="NPAS4 PROTEIN"/>
    <property type="match status" value="1"/>
</dbReference>
<accession>A0AAV1MY27</accession>
<keyword evidence="2" id="KW-0805">Transcription regulation</keyword>
<keyword evidence="5" id="KW-0539">Nucleus</keyword>
<evidence type="ECO:0000256" key="6">
    <source>
        <dbReference type="SAM" id="MobiDB-lite"/>
    </source>
</evidence>
<evidence type="ECO:0000313" key="8">
    <source>
        <dbReference type="EMBL" id="CAK6951792.1"/>
    </source>
</evidence>
<protein>
    <submittedName>
        <fullName evidence="8">Neuronal PAS domain-containing protein 4-like</fullName>
    </submittedName>
</protein>
<evidence type="ECO:0000256" key="3">
    <source>
        <dbReference type="ARBA" id="ARBA00023125"/>
    </source>
</evidence>
<evidence type="ECO:0000313" key="9">
    <source>
        <dbReference type="Proteomes" id="UP001314229"/>
    </source>
</evidence>
<evidence type="ECO:0000256" key="5">
    <source>
        <dbReference type="ARBA" id="ARBA00023242"/>
    </source>
</evidence>
<dbReference type="Gene3D" id="3.30.450.20">
    <property type="entry name" value="PAS domain"/>
    <property type="match status" value="2"/>
</dbReference>
<dbReference type="PANTHER" id="PTHR23043">
    <property type="entry name" value="HYPOXIA-INDUCIBLE FACTOR 1 ALPHA"/>
    <property type="match status" value="1"/>
</dbReference>
<sequence>MVSHRSTKGASKARRDHINHEIRNMRALLPVTQEDQERLSYLHSMAAICTYIRKSVFFQELLSEERSHCSLPYEVFVQALHGFILVTTAQGKLVYVSENVGQYLGLSMVDVLQGDTFYDMVERSDIDILKSNLDIENNSSPERSFVCCIQTSKAFKLQYGSCSSMLVRGSFQSFPQPGPSSSVCPTKEPLFVALCTPTVNRLQSTDSLFCHSFNSVHRLDMTFTQLSDRVLYFLGYSAEEMTGRSWYSLIYPEDLSLSADSHRSLMKADEDFQVEMVLRLQCKNLSWTWIYIRANKDSDRQGISCTNYIISETEARYLQKKIRSDAFKPSSLANSCHCADQQATQTQSYSNTKCFKRQRTSDSQSEEPSGARARMESEQDIYYVAFASSQGDSSPVSLGDSPALFTPPYSPASSSSSLQREDLSHDLLMDVHGYTGQLLSSPESSPSYYSYRETGLTCHQSPSDSLPAVEEQTFDHAAFGALSVHSPAPSSSPTYDFQACTSDARLVPDCLSASDICESPVDCALHQDDHSQLEQPQGGILHQVHHVPQHVLPINSSLLTPNQSPTSTESNQYSEREQAEISILAQQISSLASSFDMYRTLSPIQNVTQPAATNSLPSTCDWSHQPPLPSILPLKRELVFDDSVFDSILKDLDMVTMKSSTPGSGFVSHSYQQGLVCSRSGSHHLDQEPLSVSQTISDASLPAEQFTAGGIAMDPFSLQIGHHDQNTGLHQLNRYMQSSLQQDGLAEENLY</sequence>
<comment type="caution">
    <text evidence="8">The sequence shown here is derived from an EMBL/GenBank/DDBJ whole genome shotgun (WGS) entry which is preliminary data.</text>
</comment>
<evidence type="ECO:0000256" key="4">
    <source>
        <dbReference type="ARBA" id="ARBA00023163"/>
    </source>
</evidence>
<dbReference type="InterPro" id="IPR056192">
    <property type="entry name" value="bHLH_NPAS4"/>
</dbReference>
<dbReference type="InterPro" id="IPR000014">
    <property type="entry name" value="PAS"/>
</dbReference>
<keyword evidence="4" id="KW-0804">Transcription</keyword>
<organism evidence="8 9">
    <name type="scientific">Scomber scombrus</name>
    <name type="common">Atlantic mackerel</name>
    <name type="synonym">Scomber vernalis</name>
    <dbReference type="NCBI Taxonomy" id="13677"/>
    <lineage>
        <taxon>Eukaryota</taxon>
        <taxon>Metazoa</taxon>
        <taxon>Chordata</taxon>
        <taxon>Craniata</taxon>
        <taxon>Vertebrata</taxon>
        <taxon>Euteleostomi</taxon>
        <taxon>Actinopterygii</taxon>
        <taxon>Neopterygii</taxon>
        <taxon>Teleostei</taxon>
        <taxon>Neoteleostei</taxon>
        <taxon>Acanthomorphata</taxon>
        <taxon>Pelagiaria</taxon>
        <taxon>Scombriformes</taxon>
        <taxon>Scombridae</taxon>
        <taxon>Scomber</taxon>
    </lineage>
</organism>
<dbReference type="InterPro" id="IPR013655">
    <property type="entry name" value="PAS_fold_3"/>
</dbReference>
<dbReference type="CDD" id="cd00130">
    <property type="entry name" value="PAS"/>
    <property type="match status" value="2"/>
</dbReference>
<feature type="domain" description="PAS" evidence="7">
    <location>
        <begin position="77"/>
        <end position="134"/>
    </location>
</feature>
<dbReference type="PROSITE" id="PS50112">
    <property type="entry name" value="PAS"/>
    <property type="match status" value="2"/>
</dbReference>
<reference evidence="8 9" key="1">
    <citation type="submission" date="2024-01" db="EMBL/GenBank/DDBJ databases">
        <authorList>
            <person name="Alioto T."/>
            <person name="Alioto T."/>
            <person name="Gomez Garrido J."/>
        </authorList>
    </citation>
    <scope>NUCLEOTIDE SEQUENCE [LARGE SCALE GENOMIC DNA]</scope>
</reference>
<evidence type="ECO:0000259" key="7">
    <source>
        <dbReference type="PROSITE" id="PS50112"/>
    </source>
</evidence>
<comment type="subcellular location">
    <subcellularLocation>
        <location evidence="1">Nucleus</location>
    </subcellularLocation>
</comment>
<dbReference type="Pfam" id="PF08447">
    <property type="entry name" value="PAS_3"/>
    <property type="match status" value="1"/>
</dbReference>
<dbReference type="SUPFAM" id="SSF55785">
    <property type="entry name" value="PYP-like sensor domain (PAS domain)"/>
    <property type="match status" value="2"/>
</dbReference>
<dbReference type="AlphaFoldDB" id="A0AAV1MY27"/>
<dbReference type="GO" id="GO:0005634">
    <property type="term" value="C:nucleus"/>
    <property type="evidence" value="ECO:0007669"/>
    <property type="project" value="UniProtKB-SubCell"/>
</dbReference>
<dbReference type="InterPro" id="IPR035965">
    <property type="entry name" value="PAS-like_dom_sf"/>
</dbReference>
<evidence type="ECO:0000256" key="1">
    <source>
        <dbReference type="ARBA" id="ARBA00004123"/>
    </source>
</evidence>
<feature type="region of interest" description="Disordered" evidence="6">
    <location>
        <begin position="353"/>
        <end position="375"/>
    </location>
</feature>
<dbReference type="Pfam" id="PF23183">
    <property type="entry name" value="bHLH_NPAS4"/>
    <property type="match status" value="1"/>
</dbReference>
<gene>
    <name evidence="8" type="ORF">FSCOSCO3_A033247</name>
</gene>
<dbReference type="GO" id="GO:0000981">
    <property type="term" value="F:DNA-binding transcription factor activity, RNA polymerase II-specific"/>
    <property type="evidence" value="ECO:0007669"/>
    <property type="project" value="TreeGrafter"/>
</dbReference>
<proteinExistence type="predicted"/>